<comment type="caution">
    <text evidence="2">The sequence shown here is derived from an EMBL/GenBank/DDBJ whole genome shotgun (WGS) entry which is preliminary data.</text>
</comment>
<dbReference type="Pfam" id="PF00535">
    <property type="entry name" value="Glycos_transf_2"/>
    <property type="match status" value="1"/>
</dbReference>
<dbReference type="EMBL" id="LQPJ01000098">
    <property type="protein sequence ID" value="ORW25298.1"/>
    <property type="molecule type" value="Genomic_DNA"/>
</dbReference>
<evidence type="ECO:0000259" key="1">
    <source>
        <dbReference type="Pfam" id="PF00535"/>
    </source>
</evidence>
<dbReference type="CDD" id="cd02511">
    <property type="entry name" value="Beta4Glucosyltransferase"/>
    <property type="match status" value="1"/>
</dbReference>
<dbReference type="InterPro" id="IPR001173">
    <property type="entry name" value="Glyco_trans_2-like"/>
</dbReference>
<accession>A0A1X1ZPN0</accession>
<dbReference type="OrthoDB" id="9815923at2"/>
<dbReference type="InterPro" id="IPR029044">
    <property type="entry name" value="Nucleotide-diphossugar_trans"/>
</dbReference>
<dbReference type="PANTHER" id="PTHR43630">
    <property type="entry name" value="POLY-BETA-1,6-N-ACETYL-D-GLUCOSAMINE SYNTHASE"/>
    <property type="match status" value="1"/>
</dbReference>
<reference evidence="2 4" key="1">
    <citation type="submission" date="2016-01" db="EMBL/GenBank/DDBJ databases">
        <title>The new phylogeny of the genus Mycobacterium.</title>
        <authorList>
            <person name="Tarcisio F."/>
            <person name="Conor M."/>
            <person name="Antonella G."/>
            <person name="Elisabetta G."/>
            <person name="Giulia F.S."/>
            <person name="Sara T."/>
            <person name="Anna F."/>
            <person name="Clotilde B."/>
            <person name="Roberto B."/>
            <person name="Veronica D.S."/>
            <person name="Fabio R."/>
            <person name="Monica P."/>
            <person name="Olivier J."/>
            <person name="Enrico T."/>
            <person name="Nicola S."/>
        </authorList>
    </citation>
    <scope>NUCLEOTIDE SEQUENCE [LARGE SCALE GENOMIC DNA]</scope>
    <source>
        <strain evidence="2 4">DSM 44572</strain>
    </source>
</reference>
<dbReference type="EMBL" id="LQPJ01000098">
    <property type="protein sequence ID" value="ORW25297.1"/>
    <property type="molecule type" value="Genomic_DNA"/>
</dbReference>
<sequence>MITISLCMIVKNEEETLERCLKSVDGIPDEIVIVDTGSEDNTKAIAGKFTSRVFDFEWIDDFSAARNFAFAQAAMDYTLWLDADDVLLPEDRDKLLQLKNTLSPTVDAVSMIYHYSFDESRNVTQSNRRFRLVKTSKKFAWVGVVHEDLVAPDTYTYFDSDIVVTHEKPCGGPTSSLRNRQIYERHLAAGRPLNPVDLCHYARELEAHGEFEKAIPYFVEFLAWQGSGDDAQLDLSLFALHTLARCYYMTGDLDKEWECALKSLELDVPRPEFSCRFAERFLKKNHFRQAIFWYELALQDPAAKSTREWGVQNYPFKTWLPHKQLGLCYYRIGDYKRSLHHNELARRYLPEDQDIETNIRLLQRLINESAGEPQAVPTDTTN</sequence>
<dbReference type="InterPro" id="IPR011990">
    <property type="entry name" value="TPR-like_helical_dom_sf"/>
</dbReference>
<dbReference type="SUPFAM" id="SSF48452">
    <property type="entry name" value="TPR-like"/>
    <property type="match status" value="1"/>
</dbReference>
<feature type="domain" description="Glycosyltransferase 2-like" evidence="1">
    <location>
        <begin position="5"/>
        <end position="128"/>
    </location>
</feature>
<dbReference type="Gene3D" id="3.90.550.10">
    <property type="entry name" value="Spore Coat Polysaccharide Biosynthesis Protein SpsA, Chain A"/>
    <property type="match status" value="1"/>
</dbReference>
<proteinExistence type="predicted"/>
<protein>
    <submittedName>
        <fullName evidence="2">Glycosyl transferase</fullName>
    </submittedName>
</protein>
<evidence type="ECO:0000313" key="4">
    <source>
        <dbReference type="Proteomes" id="UP000193529"/>
    </source>
</evidence>
<dbReference type="GO" id="GO:0016740">
    <property type="term" value="F:transferase activity"/>
    <property type="evidence" value="ECO:0007669"/>
    <property type="project" value="UniProtKB-KW"/>
</dbReference>
<organism evidence="2 4">
    <name type="scientific">Mycobacterium palustre</name>
    <dbReference type="NCBI Taxonomy" id="153971"/>
    <lineage>
        <taxon>Bacteria</taxon>
        <taxon>Bacillati</taxon>
        <taxon>Actinomycetota</taxon>
        <taxon>Actinomycetes</taxon>
        <taxon>Mycobacteriales</taxon>
        <taxon>Mycobacteriaceae</taxon>
        <taxon>Mycobacterium</taxon>
        <taxon>Mycobacterium simiae complex</taxon>
    </lineage>
</organism>
<evidence type="ECO:0000313" key="2">
    <source>
        <dbReference type="EMBL" id="ORW25297.1"/>
    </source>
</evidence>
<dbReference type="AlphaFoldDB" id="A0A1X1ZPN0"/>
<dbReference type="Proteomes" id="UP000193529">
    <property type="component" value="Unassembled WGS sequence"/>
</dbReference>
<dbReference type="STRING" id="153971.AWC19_07335"/>
<keyword evidence="2" id="KW-0808">Transferase</keyword>
<dbReference type="PANTHER" id="PTHR43630:SF2">
    <property type="entry name" value="GLYCOSYLTRANSFERASE"/>
    <property type="match status" value="1"/>
</dbReference>
<name>A0A1X1ZPN0_9MYCO</name>
<evidence type="ECO:0000313" key="3">
    <source>
        <dbReference type="EMBL" id="ORW25298.1"/>
    </source>
</evidence>
<dbReference type="Gene3D" id="1.25.40.10">
    <property type="entry name" value="Tetratricopeptide repeat domain"/>
    <property type="match status" value="2"/>
</dbReference>
<dbReference type="SUPFAM" id="SSF53448">
    <property type="entry name" value="Nucleotide-diphospho-sugar transferases"/>
    <property type="match status" value="1"/>
</dbReference>
<keyword evidence="4" id="KW-1185">Reference proteome</keyword>
<gene>
    <name evidence="2" type="ORF">AWC19_07335</name>
    <name evidence="3" type="ORF">AWC19_07345</name>
</gene>